<reference evidence="1 2" key="1">
    <citation type="submission" date="2020-02" db="EMBL/GenBank/DDBJ databases">
        <title>Draft genome sequence of Haematococcus lacustris strain NIES-144.</title>
        <authorList>
            <person name="Morimoto D."/>
            <person name="Nakagawa S."/>
            <person name="Yoshida T."/>
            <person name="Sawayama S."/>
        </authorList>
    </citation>
    <scope>NUCLEOTIDE SEQUENCE [LARGE SCALE GENOMIC DNA]</scope>
    <source>
        <strain evidence="1 2">NIES-144</strain>
    </source>
</reference>
<dbReference type="EMBL" id="BLLF01004869">
    <property type="protein sequence ID" value="GFH30383.1"/>
    <property type="molecule type" value="Genomic_DNA"/>
</dbReference>
<comment type="caution">
    <text evidence="1">The sequence shown here is derived from an EMBL/GenBank/DDBJ whole genome shotgun (WGS) entry which is preliminary data.</text>
</comment>
<dbReference type="Proteomes" id="UP000485058">
    <property type="component" value="Unassembled WGS sequence"/>
</dbReference>
<sequence length="12" mass="1231">MRWSSAAPSAAP</sequence>
<name>A0A6A0ADH9_HAELA</name>
<protein>
    <submittedName>
        <fullName evidence="1">Uncharacterized protein</fullName>
    </submittedName>
</protein>
<evidence type="ECO:0000313" key="1">
    <source>
        <dbReference type="EMBL" id="GFH30383.1"/>
    </source>
</evidence>
<organism evidence="1 2">
    <name type="scientific">Haematococcus lacustris</name>
    <name type="common">Green alga</name>
    <name type="synonym">Haematococcus pluvialis</name>
    <dbReference type="NCBI Taxonomy" id="44745"/>
    <lineage>
        <taxon>Eukaryota</taxon>
        <taxon>Viridiplantae</taxon>
        <taxon>Chlorophyta</taxon>
        <taxon>core chlorophytes</taxon>
        <taxon>Chlorophyceae</taxon>
        <taxon>CS clade</taxon>
        <taxon>Chlamydomonadales</taxon>
        <taxon>Haematococcaceae</taxon>
        <taxon>Haematococcus</taxon>
    </lineage>
</organism>
<gene>
    <name evidence="1" type="ORF">HaLaN_29230</name>
</gene>
<evidence type="ECO:0000313" key="2">
    <source>
        <dbReference type="Proteomes" id="UP000485058"/>
    </source>
</evidence>
<proteinExistence type="predicted"/>
<accession>A0A6A0ADH9</accession>
<feature type="non-terminal residue" evidence="1">
    <location>
        <position position="1"/>
    </location>
</feature>
<keyword evidence="2" id="KW-1185">Reference proteome</keyword>